<dbReference type="SUPFAM" id="SSF101278">
    <property type="entry name" value="N-terminal domain of adenylylcyclase associated protein, CAP"/>
    <property type="match status" value="1"/>
</dbReference>
<gene>
    <name evidence="7" type="ORF">BGZ99_008978</name>
</gene>
<dbReference type="InterPro" id="IPR013992">
    <property type="entry name" value="Adenylate_cyclase-assoc_CAP_N"/>
</dbReference>
<dbReference type="AlphaFoldDB" id="A0A9P6RAN2"/>
<feature type="region of interest" description="Disordered" evidence="5">
    <location>
        <begin position="252"/>
        <end position="360"/>
    </location>
</feature>
<dbReference type="Pfam" id="PF21938">
    <property type="entry name" value="CAP_N"/>
    <property type="match status" value="1"/>
</dbReference>
<evidence type="ECO:0000256" key="4">
    <source>
        <dbReference type="RuleBase" id="RU000647"/>
    </source>
</evidence>
<dbReference type="OrthoDB" id="77251at2759"/>
<dbReference type="InterPro" id="IPR013912">
    <property type="entry name" value="Adenylate_cyclase-assoc_CAP_C"/>
</dbReference>
<dbReference type="Pfam" id="PF08603">
    <property type="entry name" value="CAP_C"/>
    <property type="match status" value="1"/>
</dbReference>
<comment type="function">
    <text evidence="2">The N-terminal domain binds to adenylyl cyclase, thereby enabling adenylyl cyclase to be activated by upstream regulatory signals, such as Ras. The C-terminal domain is required for normal cellular morphology and growth control.</text>
</comment>
<proteinExistence type="inferred from homology"/>
<evidence type="ECO:0000256" key="1">
    <source>
        <dbReference type="ARBA" id="ARBA00007659"/>
    </source>
</evidence>
<dbReference type="InterPro" id="IPR036222">
    <property type="entry name" value="CAP_N_sf"/>
</dbReference>
<evidence type="ECO:0000313" key="8">
    <source>
        <dbReference type="Proteomes" id="UP000738325"/>
    </source>
</evidence>
<dbReference type="InterPro" id="IPR053950">
    <property type="entry name" value="CAP_N"/>
</dbReference>
<sequence length="730" mass="76163">ISSLSSLLKRLEAATTKLEDLAMAGASASNVSSSLTGNSGAHAPQGQLSQLADSAPAGGASAGQESSHPHVEGFDELLEGPVKAYFELSKSVGGVVEEQATQREMILIATLSQKPPLTSEVFRKLVEPTQAELTKVIEVREKSRSNPLATHLTTVAEGIPALGWVAIEPKPAPYIAEMKDSAQFYANRVIKDWKEKDVKHVEWARSFTNLINELQNYVRKFHTTGLVWNPKGNTLDSNNLTRAAAAPVSTPAAAAAAPAAPAPAAGGPPPPPPPPPPPMMDAPPAAAKKPTDNDMSAVFAQLNQGENITSTLRKVDRSKMTHKNPELRASGMVTASAGKPGSPRKAGPGAPPKPASLTLKKPPKLALEGNKWVVENFENNNEVILDQVELNQSVYIYGCKNSTIQIKGKVTTVALDSCSKTGVCLESLISSLDVVNCKSIQAQILGRAPTVSLDKVDSCMIYLSRDCMDVEILTSKCSAVNVLTPDSTEEGADGDFVERAVPEQFLSKVVNGKLTPTAATRWVTGQPGLVSIVVNKAQAVKITLERGSSGFFGVSDVLATIRDGAQLAVAPATAPIQITDFVVPAVLAAGDNYFVKIHVVGSLGRFTDVDSSNFQISTPATPTGNSTLPAPSSTLLPSATVTTPAASATPTLPAGQTCNDVMEQCAAQGLAYVDATATAPCSCGVALIVPTVVKSSAPGSIKSTVKSTFQSTGGPTAALAVLLLVVLTMF</sequence>
<organism evidence="7 8">
    <name type="scientific">Dissophora globulifera</name>
    <dbReference type="NCBI Taxonomy" id="979702"/>
    <lineage>
        <taxon>Eukaryota</taxon>
        <taxon>Fungi</taxon>
        <taxon>Fungi incertae sedis</taxon>
        <taxon>Mucoromycota</taxon>
        <taxon>Mortierellomycotina</taxon>
        <taxon>Mortierellomycetes</taxon>
        <taxon>Mortierellales</taxon>
        <taxon>Mortierellaceae</taxon>
        <taxon>Dissophora</taxon>
    </lineage>
</organism>
<evidence type="ECO:0000256" key="3">
    <source>
        <dbReference type="ARBA" id="ARBA00072052"/>
    </source>
</evidence>
<reference evidence="7" key="1">
    <citation type="journal article" date="2020" name="Fungal Divers.">
        <title>Resolving the Mortierellaceae phylogeny through synthesis of multi-gene phylogenetics and phylogenomics.</title>
        <authorList>
            <person name="Vandepol N."/>
            <person name="Liber J."/>
            <person name="Desiro A."/>
            <person name="Na H."/>
            <person name="Kennedy M."/>
            <person name="Barry K."/>
            <person name="Grigoriev I.V."/>
            <person name="Miller A.N."/>
            <person name="O'Donnell K."/>
            <person name="Stajich J.E."/>
            <person name="Bonito G."/>
        </authorList>
    </citation>
    <scope>NUCLEOTIDE SEQUENCE</scope>
    <source>
        <strain evidence="7">REB-010B</strain>
    </source>
</reference>
<keyword evidence="8" id="KW-1185">Reference proteome</keyword>
<dbReference type="GO" id="GO:0005737">
    <property type="term" value="C:cytoplasm"/>
    <property type="evidence" value="ECO:0007669"/>
    <property type="project" value="TreeGrafter"/>
</dbReference>
<dbReference type="Proteomes" id="UP000738325">
    <property type="component" value="Unassembled WGS sequence"/>
</dbReference>
<comment type="caution">
    <text evidence="7">The sequence shown here is derived from an EMBL/GenBank/DDBJ whole genome shotgun (WGS) entry which is preliminary data.</text>
</comment>
<feature type="compositionally biased region" description="Low complexity" evidence="5">
    <location>
        <begin position="52"/>
        <end position="66"/>
    </location>
</feature>
<dbReference type="SUPFAM" id="SSF69340">
    <property type="entry name" value="C-terminal domain of adenylylcyclase associated protein"/>
    <property type="match status" value="1"/>
</dbReference>
<dbReference type="EMBL" id="JAAAIP010000728">
    <property type="protein sequence ID" value="KAG0313273.1"/>
    <property type="molecule type" value="Genomic_DNA"/>
</dbReference>
<feature type="non-terminal residue" evidence="7">
    <location>
        <position position="730"/>
    </location>
</feature>
<dbReference type="InterPro" id="IPR017901">
    <property type="entry name" value="C-CAP_CF_C-like"/>
</dbReference>
<feature type="compositionally biased region" description="Low complexity" evidence="5">
    <location>
        <begin position="337"/>
        <end position="348"/>
    </location>
</feature>
<dbReference type="PROSITE" id="PS51329">
    <property type="entry name" value="C_CAP_COFACTOR_C"/>
    <property type="match status" value="1"/>
</dbReference>
<feature type="compositionally biased region" description="Polar residues" evidence="5">
    <location>
        <begin position="301"/>
        <end position="312"/>
    </location>
</feature>
<feature type="compositionally biased region" description="Low complexity" evidence="5">
    <location>
        <begin position="252"/>
        <end position="265"/>
    </location>
</feature>
<dbReference type="PANTHER" id="PTHR10652">
    <property type="entry name" value="ADENYLYL CYCLASE-ASSOCIATED PROTEIN"/>
    <property type="match status" value="1"/>
</dbReference>
<evidence type="ECO:0000259" key="6">
    <source>
        <dbReference type="PROSITE" id="PS51329"/>
    </source>
</evidence>
<comment type="similarity">
    <text evidence="1 4">Belongs to the CAP family.</text>
</comment>
<dbReference type="InterPro" id="IPR036223">
    <property type="entry name" value="CAP_C_sf"/>
</dbReference>
<evidence type="ECO:0000313" key="7">
    <source>
        <dbReference type="EMBL" id="KAG0313273.1"/>
    </source>
</evidence>
<feature type="domain" description="C-CAP/cofactor C-like" evidence="6">
    <location>
        <begin position="362"/>
        <end position="501"/>
    </location>
</feature>
<dbReference type="Gene3D" id="1.25.40.330">
    <property type="entry name" value="Adenylate cyclase-associated CAP, N-terminal domain"/>
    <property type="match status" value="1"/>
</dbReference>
<feature type="compositionally biased region" description="Pro residues" evidence="5">
    <location>
        <begin position="266"/>
        <end position="281"/>
    </location>
</feature>
<protein>
    <recommendedName>
        <fullName evidence="3 4">Adenylyl cyclase-associated protein</fullName>
    </recommendedName>
</protein>
<dbReference type="InterPro" id="IPR006599">
    <property type="entry name" value="CARP_motif"/>
</dbReference>
<dbReference type="FunFam" id="1.25.40.330:FF:000001">
    <property type="entry name" value="Adenylyl cyclase-associated protein"/>
    <property type="match status" value="1"/>
</dbReference>
<dbReference type="Gene3D" id="2.160.20.70">
    <property type="match status" value="1"/>
</dbReference>
<accession>A0A9P6RAN2</accession>
<dbReference type="InterPro" id="IPR001837">
    <property type="entry name" value="Adenylate_cyclase-assoc_CAP"/>
</dbReference>
<dbReference type="GO" id="GO:0003779">
    <property type="term" value="F:actin binding"/>
    <property type="evidence" value="ECO:0007669"/>
    <property type="project" value="InterPro"/>
</dbReference>
<evidence type="ECO:0000256" key="5">
    <source>
        <dbReference type="SAM" id="MobiDB-lite"/>
    </source>
</evidence>
<dbReference type="Pfam" id="PF01213">
    <property type="entry name" value="CAP_N-CM"/>
    <property type="match status" value="1"/>
</dbReference>
<dbReference type="GO" id="GO:0008179">
    <property type="term" value="F:adenylate cyclase binding"/>
    <property type="evidence" value="ECO:0007669"/>
    <property type="project" value="TreeGrafter"/>
</dbReference>
<feature type="region of interest" description="Disordered" evidence="5">
    <location>
        <begin position="51"/>
        <end position="70"/>
    </location>
</feature>
<evidence type="ECO:0000256" key="2">
    <source>
        <dbReference type="ARBA" id="ARBA00054756"/>
    </source>
</evidence>
<dbReference type="GO" id="GO:0007015">
    <property type="term" value="P:actin filament organization"/>
    <property type="evidence" value="ECO:0007669"/>
    <property type="project" value="TreeGrafter"/>
</dbReference>
<name>A0A9P6RAN2_9FUNG</name>
<feature type="compositionally biased region" description="Basic and acidic residues" evidence="5">
    <location>
        <begin position="313"/>
        <end position="326"/>
    </location>
</feature>
<dbReference type="SMART" id="SM00673">
    <property type="entry name" value="CARP"/>
    <property type="match status" value="2"/>
</dbReference>
<dbReference type="PANTHER" id="PTHR10652:SF0">
    <property type="entry name" value="ADENYLYL CYCLASE-ASSOCIATED PROTEIN"/>
    <property type="match status" value="1"/>
</dbReference>
<dbReference type="GO" id="GO:0019933">
    <property type="term" value="P:cAMP-mediated signaling"/>
    <property type="evidence" value="ECO:0007669"/>
    <property type="project" value="TreeGrafter"/>
</dbReference>
<dbReference type="InterPro" id="IPR016098">
    <property type="entry name" value="CAP/MinC_C"/>
</dbReference>